<dbReference type="AlphaFoldDB" id="A0A1F7X2F6"/>
<comment type="caution">
    <text evidence="2">The sequence shown here is derived from an EMBL/GenBank/DDBJ whole genome shotgun (WGS) entry which is preliminary data.</text>
</comment>
<feature type="transmembrane region" description="Helical" evidence="1">
    <location>
        <begin position="7"/>
        <end position="28"/>
    </location>
</feature>
<sequence length="79" mass="8233">MKLLYGIIITSVVLIVIAVAFPVLWPLVTGAGGNITAMVGTDAGTTTVQAFWPIVLLLVGLGVAVGLIMYALKKFNVMS</sequence>
<keyword evidence="1" id="KW-1133">Transmembrane helix</keyword>
<dbReference type="EMBL" id="MGFQ01000042">
    <property type="protein sequence ID" value="OGM08558.1"/>
    <property type="molecule type" value="Genomic_DNA"/>
</dbReference>
<evidence type="ECO:0000256" key="1">
    <source>
        <dbReference type="SAM" id="Phobius"/>
    </source>
</evidence>
<protein>
    <submittedName>
        <fullName evidence="2">Uncharacterized protein</fullName>
    </submittedName>
</protein>
<gene>
    <name evidence="2" type="ORF">A2Z67_01815</name>
</gene>
<evidence type="ECO:0000313" key="3">
    <source>
        <dbReference type="Proteomes" id="UP000176939"/>
    </source>
</evidence>
<keyword evidence="1" id="KW-0812">Transmembrane</keyword>
<accession>A0A1F7X2F6</accession>
<feature type="transmembrane region" description="Helical" evidence="1">
    <location>
        <begin position="50"/>
        <end position="72"/>
    </location>
</feature>
<name>A0A1F7X2F6_9BACT</name>
<dbReference type="Proteomes" id="UP000176939">
    <property type="component" value="Unassembled WGS sequence"/>
</dbReference>
<proteinExistence type="predicted"/>
<organism evidence="2 3">
    <name type="scientific">Candidatus Woesebacteria bacterium RBG_13_36_22</name>
    <dbReference type="NCBI Taxonomy" id="1802478"/>
    <lineage>
        <taxon>Bacteria</taxon>
        <taxon>Candidatus Woeseibacteriota</taxon>
    </lineage>
</organism>
<evidence type="ECO:0000313" key="2">
    <source>
        <dbReference type="EMBL" id="OGM08558.1"/>
    </source>
</evidence>
<keyword evidence="1" id="KW-0472">Membrane</keyword>
<reference evidence="2 3" key="1">
    <citation type="journal article" date="2016" name="Nat. Commun.">
        <title>Thousands of microbial genomes shed light on interconnected biogeochemical processes in an aquifer system.</title>
        <authorList>
            <person name="Anantharaman K."/>
            <person name="Brown C.T."/>
            <person name="Hug L.A."/>
            <person name="Sharon I."/>
            <person name="Castelle C.J."/>
            <person name="Probst A.J."/>
            <person name="Thomas B.C."/>
            <person name="Singh A."/>
            <person name="Wilkins M.J."/>
            <person name="Karaoz U."/>
            <person name="Brodie E.L."/>
            <person name="Williams K.H."/>
            <person name="Hubbard S.S."/>
            <person name="Banfield J.F."/>
        </authorList>
    </citation>
    <scope>NUCLEOTIDE SEQUENCE [LARGE SCALE GENOMIC DNA]</scope>
</reference>